<gene>
    <name evidence="2" type="ORF">MARPO_0019s0141</name>
</gene>
<dbReference type="EMBL" id="KZ772691">
    <property type="protein sequence ID" value="PTQ44729.1"/>
    <property type="molecule type" value="Genomic_DNA"/>
</dbReference>
<reference evidence="3" key="1">
    <citation type="journal article" date="2017" name="Cell">
        <title>Insights into land plant evolution garnered from the Marchantia polymorpha genome.</title>
        <authorList>
            <person name="Bowman J.L."/>
            <person name="Kohchi T."/>
            <person name="Yamato K.T."/>
            <person name="Jenkins J."/>
            <person name="Shu S."/>
            <person name="Ishizaki K."/>
            <person name="Yamaoka S."/>
            <person name="Nishihama R."/>
            <person name="Nakamura Y."/>
            <person name="Berger F."/>
            <person name="Adam C."/>
            <person name="Aki S.S."/>
            <person name="Althoff F."/>
            <person name="Araki T."/>
            <person name="Arteaga-Vazquez M.A."/>
            <person name="Balasubrmanian S."/>
            <person name="Barry K."/>
            <person name="Bauer D."/>
            <person name="Boehm C.R."/>
            <person name="Briginshaw L."/>
            <person name="Caballero-Perez J."/>
            <person name="Catarino B."/>
            <person name="Chen F."/>
            <person name="Chiyoda S."/>
            <person name="Chovatia M."/>
            <person name="Davies K.M."/>
            <person name="Delmans M."/>
            <person name="Demura T."/>
            <person name="Dierschke T."/>
            <person name="Dolan L."/>
            <person name="Dorantes-Acosta A.E."/>
            <person name="Eklund D.M."/>
            <person name="Florent S.N."/>
            <person name="Flores-Sandoval E."/>
            <person name="Fujiyama A."/>
            <person name="Fukuzawa H."/>
            <person name="Galik B."/>
            <person name="Grimanelli D."/>
            <person name="Grimwood J."/>
            <person name="Grossniklaus U."/>
            <person name="Hamada T."/>
            <person name="Haseloff J."/>
            <person name="Hetherington A.J."/>
            <person name="Higo A."/>
            <person name="Hirakawa Y."/>
            <person name="Hundley H.N."/>
            <person name="Ikeda Y."/>
            <person name="Inoue K."/>
            <person name="Inoue S.I."/>
            <person name="Ishida S."/>
            <person name="Jia Q."/>
            <person name="Kakita M."/>
            <person name="Kanazawa T."/>
            <person name="Kawai Y."/>
            <person name="Kawashima T."/>
            <person name="Kennedy M."/>
            <person name="Kinose K."/>
            <person name="Kinoshita T."/>
            <person name="Kohara Y."/>
            <person name="Koide E."/>
            <person name="Komatsu K."/>
            <person name="Kopischke S."/>
            <person name="Kubo M."/>
            <person name="Kyozuka J."/>
            <person name="Lagercrantz U."/>
            <person name="Lin S.S."/>
            <person name="Lindquist E."/>
            <person name="Lipzen A.M."/>
            <person name="Lu C.W."/>
            <person name="De Luna E."/>
            <person name="Martienssen R.A."/>
            <person name="Minamino N."/>
            <person name="Mizutani M."/>
            <person name="Mizutani M."/>
            <person name="Mochizuki N."/>
            <person name="Monte I."/>
            <person name="Mosher R."/>
            <person name="Nagasaki H."/>
            <person name="Nakagami H."/>
            <person name="Naramoto S."/>
            <person name="Nishitani K."/>
            <person name="Ohtani M."/>
            <person name="Okamoto T."/>
            <person name="Okumura M."/>
            <person name="Phillips J."/>
            <person name="Pollak B."/>
            <person name="Reinders A."/>
            <person name="Rovekamp M."/>
            <person name="Sano R."/>
            <person name="Sawa S."/>
            <person name="Schmid M.W."/>
            <person name="Shirakawa M."/>
            <person name="Solano R."/>
            <person name="Spunde A."/>
            <person name="Suetsugu N."/>
            <person name="Sugano S."/>
            <person name="Sugiyama A."/>
            <person name="Sun R."/>
            <person name="Suzuki Y."/>
            <person name="Takenaka M."/>
            <person name="Takezawa D."/>
            <person name="Tomogane H."/>
            <person name="Tsuzuki M."/>
            <person name="Ueda T."/>
            <person name="Umeda M."/>
            <person name="Ward J.M."/>
            <person name="Watanabe Y."/>
            <person name="Yazaki K."/>
            <person name="Yokoyama R."/>
            <person name="Yoshitake Y."/>
            <person name="Yotsui I."/>
            <person name="Zachgo S."/>
            <person name="Schmutz J."/>
        </authorList>
    </citation>
    <scope>NUCLEOTIDE SEQUENCE [LARGE SCALE GENOMIC DNA]</scope>
    <source>
        <strain evidence="3">Tak-1</strain>
    </source>
</reference>
<proteinExistence type="predicted"/>
<evidence type="ECO:0000313" key="2">
    <source>
        <dbReference type="EMBL" id="PTQ44729.1"/>
    </source>
</evidence>
<protein>
    <submittedName>
        <fullName evidence="2">Uncharacterized protein</fullName>
    </submittedName>
</protein>
<organism evidence="2 3">
    <name type="scientific">Marchantia polymorpha</name>
    <name type="common">Common liverwort</name>
    <name type="synonym">Marchantia aquatica</name>
    <dbReference type="NCBI Taxonomy" id="3197"/>
    <lineage>
        <taxon>Eukaryota</taxon>
        <taxon>Viridiplantae</taxon>
        <taxon>Streptophyta</taxon>
        <taxon>Embryophyta</taxon>
        <taxon>Marchantiophyta</taxon>
        <taxon>Marchantiopsida</taxon>
        <taxon>Marchantiidae</taxon>
        <taxon>Marchantiales</taxon>
        <taxon>Marchantiaceae</taxon>
        <taxon>Marchantia</taxon>
    </lineage>
</organism>
<dbReference type="Proteomes" id="UP000244005">
    <property type="component" value="Unassembled WGS sequence"/>
</dbReference>
<dbReference type="Gramene" id="Mp1g13710.1">
    <property type="protein sequence ID" value="Mp1g13710.1.cds1"/>
    <property type="gene ID" value="Mp1g13710"/>
</dbReference>
<feature type="region of interest" description="Disordered" evidence="1">
    <location>
        <begin position="56"/>
        <end position="97"/>
    </location>
</feature>
<dbReference type="AlphaFoldDB" id="A0A2R6XF61"/>
<keyword evidence="3" id="KW-1185">Reference proteome</keyword>
<name>A0A2R6XF61_MARPO</name>
<accession>A0A2R6XF61</accession>
<evidence type="ECO:0000256" key="1">
    <source>
        <dbReference type="SAM" id="MobiDB-lite"/>
    </source>
</evidence>
<evidence type="ECO:0000313" key="3">
    <source>
        <dbReference type="Proteomes" id="UP000244005"/>
    </source>
</evidence>
<sequence>MIASTICANGRTSMGIELVRLRKISNRVRQLSQLSASLSFSIPTWQAAIIRWTRRPTASMTGAGSKRRTIRPGRVGDPAPAAHNLKLTPEMRPNLNL</sequence>